<gene>
    <name evidence="1" type="ORF">ADEAN_000012400</name>
</gene>
<organism evidence="1 2">
    <name type="scientific">Angomonas deanei</name>
    <dbReference type="NCBI Taxonomy" id="59799"/>
    <lineage>
        <taxon>Eukaryota</taxon>
        <taxon>Discoba</taxon>
        <taxon>Euglenozoa</taxon>
        <taxon>Kinetoplastea</taxon>
        <taxon>Metakinetoplastina</taxon>
        <taxon>Trypanosomatida</taxon>
        <taxon>Trypanosomatidae</taxon>
        <taxon>Strigomonadinae</taxon>
        <taxon>Angomonas</taxon>
    </lineage>
</organism>
<dbReference type="Gene3D" id="3.80.10.10">
    <property type="entry name" value="Ribonuclease Inhibitor"/>
    <property type="match status" value="1"/>
</dbReference>
<dbReference type="InterPro" id="IPR032675">
    <property type="entry name" value="LRR_dom_sf"/>
</dbReference>
<dbReference type="SUPFAM" id="SSF52047">
    <property type="entry name" value="RNI-like"/>
    <property type="match status" value="1"/>
</dbReference>
<evidence type="ECO:0000313" key="1">
    <source>
        <dbReference type="EMBL" id="CAD2212712.1"/>
    </source>
</evidence>
<dbReference type="Proteomes" id="UP000515908">
    <property type="component" value="Chromosome 01"/>
</dbReference>
<evidence type="ECO:0000313" key="2">
    <source>
        <dbReference type="Proteomes" id="UP000515908"/>
    </source>
</evidence>
<dbReference type="VEuPathDB" id="TriTrypDB:ADEAN_000012400"/>
<protein>
    <recommendedName>
        <fullName evidence="3">Leucine Rich repeat</fullName>
    </recommendedName>
</protein>
<sequence length="242" mass="26171">MESSLASAFLSLYNHHSQEELTPVKRNVVRRVCGAMPSSGTPDGGLCVVLDNIVLDEVEMAAFAPSLASLPLLSLSLKESYIGDSGLRLLLEHLENGKPITDLSMKTPRGEVFISAALPIQELILSHNSLSIVAPLVHYVHRASFLSVLDLSGNRIGLDESSVSSLLSSLSSHTALRELNLSSNYLQGSVVVSALSELIVQSGSRHSALRRIIARDNYLSKIDYRTEGSGMPFPIHSLPHFT</sequence>
<dbReference type="EMBL" id="LR877145">
    <property type="protein sequence ID" value="CAD2212712.1"/>
    <property type="molecule type" value="Genomic_DNA"/>
</dbReference>
<reference evidence="1 2" key="1">
    <citation type="submission" date="2020-08" db="EMBL/GenBank/DDBJ databases">
        <authorList>
            <person name="Newling K."/>
            <person name="Davey J."/>
            <person name="Forrester S."/>
        </authorList>
    </citation>
    <scope>NUCLEOTIDE SEQUENCE [LARGE SCALE GENOMIC DNA]</scope>
    <source>
        <strain evidence="2">Crithidia deanei Carvalho (ATCC PRA-265)</strain>
    </source>
</reference>
<dbReference type="AlphaFoldDB" id="A0A7G2C477"/>
<dbReference type="InterPro" id="IPR001611">
    <property type="entry name" value="Leu-rich_rpt"/>
</dbReference>
<keyword evidence="2" id="KW-1185">Reference proteome</keyword>
<evidence type="ECO:0008006" key="3">
    <source>
        <dbReference type="Google" id="ProtNLM"/>
    </source>
</evidence>
<proteinExistence type="predicted"/>
<name>A0A7G2C477_9TRYP</name>
<accession>A0A7G2C477</accession>
<dbReference type="Pfam" id="PF00560">
    <property type="entry name" value="LRR_1"/>
    <property type="match status" value="2"/>
</dbReference>